<evidence type="ECO:0000256" key="6">
    <source>
        <dbReference type="ARBA" id="ARBA00023015"/>
    </source>
</evidence>
<comment type="subcellular location">
    <subcellularLocation>
        <location evidence="1">Nucleus</location>
    </subcellularLocation>
</comment>
<dbReference type="AlphaFoldDB" id="A0A4Z2CKX1"/>
<keyword evidence="4" id="KW-0863">Zinc-finger</keyword>
<reference evidence="13 14" key="1">
    <citation type="submission" date="2019-03" db="EMBL/GenBank/DDBJ databases">
        <title>An improved genome assembly of the fluke Schistosoma japonicum.</title>
        <authorList>
            <person name="Hu W."/>
            <person name="Luo F."/>
            <person name="Yin M."/>
            <person name="Mo X."/>
            <person name="Sun C."/>
            <person name="Wu Q."/>
            <person name="Zhu B."/>
            <person name="Xiang M."/>
            <person name="Wang J."/>
            <person name="Wang Y."/>
            <person name="Zhang T."/>
            <person name="Xu B."/>
            <person name="Zheng H."/>
            <person name="Feng Z."/>
        </authorList>
    </citation>
    <scope>NUCLEOTIDE SEQUENCE [LARGE SCALE GENOMIC DNA]</scope>
    <source>
        <strain evidence="13">HuSjv2</strain>
        <tissue evidence="13">Worms</tissue>
    </source>
</reference>
<dbReference type="GO" id="GO:0008270">
    <property type="term" value="F:zinc ion binding"/>
    <property type="evidence" value="ECO:0007669"/>
    <property type="project" value="UniProtKB-KW"/>
</dbReference>
<dbReference type="GO" id="GO:0003700">
    <property type="term" value="F:DNA-binding transcription factor activity"/>
    <property type="evidence" value="ECO:0007669"/>
    <property type="project" value="InterPro"/>
</dbReference>
<dbReference type="InterPro" id="IPR050274">
    <property type="entry name" value="Nuclear_hormone_rcpt_NR2"/>
</dbReference>
<evidence type="ECO:0000256" key="10">
    <source>
        <dbReference type="ARBA" id="ARBA00023242"/>
    </source>
</evidence>
<evidence type="ECO:0000256" key="4">
    <source>
        <dbReference type="ARBA" id="ARBA00022771"/>
    </source>
</evidence>
<feature type="compositionally biased region" description="Polar residues" evidence="11">
    <location>
        <begin position="88"/>
        <end position="100"/>
    </location>
</feature>
<feature type="region of interest" description="Disordered" evidence="11">
    <location>
        <begin position="78"/>
        <end position="100"/>
    </location>
</feature>
<dbReference type="SUPFAM" id="SSF57716">
    <property type="entry name" value="Glucocorticoid receptor-like (DNA-binding domain)"/>
    <property type="match status" value="1"/>
</dbReference>
<dbReference type="EMBL" id="SKCS01000768">
    <property type="protein sequence ID" value="TNN04862.1"/>
    <property type="molecule type" value="Genomic_DNA"/>
</dbReference>
<gene>
    <name evidence="13" type="ORF">EWB00_010267</name>
</gene>
<keyword evidence="3" id="KW-0479">Metal-binding</keyword>
<evidence type="ECO:0000313" key="13">
    <source>
        <dbReference type="EMBL" id="TNN04862.1"/>
    </source>
</evidence>
<feature type="non-terminal residue" evidence="13">
    <location>
        <position position="100"/>
    </location>
</feature>
<dbReference type="GO" id="GO:0000978">
    <property type="term" value="F:RNA polymerase II cis-regulatory region sequence-specific DNA binding"/>
    <property type="evidence" value="ECO:0007669"/>
    <property type="project" value="InterPro"/>
</dbReference>
<dbReference type="CDD" id="cd06960">
    <property type="entry name" value="NR_DBD_HNF4A"/>
    <property type="match status" value="1"/>
</dbReference>
<dbReference type="FunFam" id="3.30.50.10:FF:000030">
    <property type="entry name" value="Nuclear Hormone Receptor family"/>
    <property type="match status" value="1"/>
</dbReference>
<evidence type="ECO:0000313" key="14">
    <source>
        <dbReference type="Proteomes" id="UP000311919"/>
    </source>
</evidence>
<dbReference type="PRINTS" id="PR00047">
    <property type="entry name" value="STROIDFINGER"/>
</dbReference>
<keyword evidence="10" id="KW-0539">Nucleus</keyword>
<comment type="similarity">
    <text evidence="2">Belongs to the nuclear hormone receptor family.</text>
</comment>
<dbReference type="Pfam" id="PF00105">
    <property type="entry name" value="zf-C4"/>
    <property type="match status" value="1"/>
</dbReference>
<evidence type="ECO:0000256" key="1">
    <source>
        <dbReference type="ARBA" id="ARBA00004123"/>
    </source>
</evidence>
<evidence type="ECO:0000256" key="9">
    <source>
        <dbReference type="ARBA" id="ARBA00023170"/>
    </source>
</evidence>
<feature type="domain" description="Nuclear receptor" evidence="12">
    <location>
        <begin position="1"/>
        <end position="80"/>
    </location>
</feature>
<evidence type="ECO:0000256" key="3">
    <source>
        <dbReference type="ARBA" id="ARBA00022723"/>
    </source>
</evidence>
<dbReference type="STRING" id="6182.A0A4Z2CKX1"/>
<dbReference type="OrthoDB" id="5771769at2759"/>
<dbReference type="SMART" id="SM00399">
    <property type="entry name" value="ZnF_C4"/>
    <property type="match status" value="1"/>
</dbReference>
<evidence type="ECO:0000256" key="5">
    <source>
        <dbReference type="ARBA" id="ARBA00022833"/>
    </source>
</evidence>
<dbReference type="GO" id="GO:0005634">
    <property type="term" value="C:nucleus"/>
    <property type="evidence" value="ECO:0007669"/>
    <property type="project" value="UniProtKB-SubCell"/>
</dbReference>
<keyword evidence="8" id="KW-0804">Transcription</keyword>
<comment type="caution">
    <text evidence="13">The sequence shown here is derived from an EMBL/GenBank/DDBJ whole genome shotgun (WGS) entry which is preliminary data.</text>
</comment>
<dbReference type="InterPro" id="IPR001628">
    <property type="entry name" value="Znf_hrmn_rcpt"/>
</dbReference>
<keyword evidence="5" id="KW-0862">Zinc</keyword>
<accession>A0A4Z2CKX1</accession>
<evidence type="ECO:0000259" key="12">
    <source>
        <dbReference type="PROSITE" id="PS51030"/>
    </source>
</evidence>
<dbReference type="InterPro" id="IPR049636">
    <property type="entry name" value="HNF4-like_DBD"/>
</dbReference>
<evidence type="ECO:0000256" key="2">
    <source>
        <dbReference type="ARBA" id="ARBA00005993"/>
    </source>
</evidence>
<sequence>MKHQRIDHDDDGSFTLGKHYGAYSCDGCKGFFRRSVRRKHSYTCRHKRNCIVTKDKRNQCRFCRFRKCFRVGMKESAVQKERDKISNRHSTNDTVSSIQS</sequence>
<dbReference type="PROSITE" id="PS51030">
    <property type="entry name" value="NUCLEAR_REC_DBD_2"/>
    <property type="match status" value="1"/>
</dbReference>
<keyword evidence="7" id="KW-0238">DNA-binding</keyword>
<proteinExistence type="inferred from homology"/>
<organism evidence="13 14">
    <name type="scientific">Schistosoma japonicum</name>
    <name type="common">Blood fluke</name>
    <dbReference type="NCBI Taxonomy" id="6182"/>
    <lineage>
        <taxon>Eukaryota</taxon>
        <taxon>Metazoa</taxon>
        <taxon>Spiralia</taxon>
        <taxon>Lophotrochozoa</taxon>
        <taxon>Platyhelminthes</taxon>
        <taxon>Trematoda</taxon>
        <taxon>Digenea</taxon>
        <taxon>Strigeidida</taxon>
        <taxon>Schistosomatoidea</taxon>
        <taxon>Schistosomatidae</taxon>
        <taxon>Schistosoma</taxon>
    </lineage>
</organism>
<evidence type="ECO:0000256" key="11">
    <source>
        <dbReference type="SAM" id="MobiDB-lite"/>
    </source>
</evidence>
<keyword evidence="6" id="KW-0805">Transcription regulation</keyword>
<keyword evidence="9" id="KW-0675">Receptor</keyword>
<evidence type="ECO:0000256" key="8">
    <source>
        <dbReference type="ARBA" id="ARBA00023163"/>
    </source>
</evidence>
<name>A0A4Z2CKX1_SCHJA</name>
<dbReference type="PANTHER" id="PTHR24083">
    <property type="entry name" value="NUCLEAR HORMONE RECEPTOR"/>
    <property type="match status" value="1"/>
</dbReference>
<evidence type="ECO:0000256" key="7">
    <source>
        <dbReference type="ARBA" id="ARBA00023125"/>
    </source>
</evidence>
<keyword evidence="14" id="KW-1185">Reference proteome</keyword>
<dbReference type="Proteomes" id="UP000311919">
    <property type="component" value="Unassembled WGS sequence"/>
</dbReference>
<dbReference type="Gene3D" id="3.30.50.10">
    <property type="entry name" value="Erythroid Transcription Factor GATA-1, subunit A"/>
    <property type="match status" value="1"/>
</dbReference>
<dbReference type="InterPro" id="IPR013088">
    <property type="entry name" value="Znf_NHR/GATA"/>
</dbReference>
<protein>
    <submittedName>
        <fullName evidence="13">Transcription factor HNF-4</fullName>
    </submittedName>
</protein>